<dbReference type="EMBL" id="DVGY01000086">
    <property type="protein sequence ID" value="HIR40955.1"/>
    <property type="molecule type" value="Genomic_DNA"/>
</dbReference>
<keyword evidence="1" id="KW-0812">Transmembrane</keyword>
<reference evidence="2" key="2">
    <citation type="journal article" date="2021" name="PeerJ">
        <title>Extensive microbial diversity within the chicken gut microbiome revealed by metagenomics and culture.</title>
        <authorList>
            <person name="Gilroy R."/>
            <person name="Ravi A."/>
            <person name="Getino M."/>
            <person name="Pursley I."/>
            <person name="Horton D.L."/>
            <person name="Alikhan N.F."/>
            <person name="Baker D."/>
            <person name="Gharbi K."/>
            <person name="Hall N."/>
            <person name="Watson M."/>
            <person name="Adriaenssens E.M."/>
            <person name="Foster-Nyarko E."/>
            <person name="Jarju S."/>
            <person name="Secka A."/>
            <person name="Antonio M."/>
            <person name="Oren A."/>
            <person name="Chaudhuri R.R."/>
            <person name="La Ragione R."/>
            <person name="Hildebrand F."/>
            <person name="Pallen M.J."/>
        </authorList>
    </citation>
    <scope>NUCLEOTIDE SEQUENCE</scope>
    <source>
        <strain evidence="2">CHK184-25365</strain>
    </source>
</reference>
<gene>
    <name evidence="2" type="ORF">IAB36_03905</name>
</gene>
<organism evidence="2 3">
    <name type="scientific">Candidatus Egerieicola pullicola</name>
    <dbReference type="NCBI Taxonomy" id="2840775"/>
    <lineage>
        <taxon>Bacteria</taxon>
        <taxon>Bacillati</taxon>
        <taxon>Bacillota</taxon>
        <taxon>Clostridia</taxon>
        <taxon>Eubacteriales</taxon>
        <taxon>Oscillospiraceae</taxon>
        <taxon>Oscillospiraceae incertae sedis</taxon>
        <taxon>Candidatus Egerieicola</taxon>
    </lineage>
</organism>
<keyword evidence="1" id="KW-1133">Transmembrane helix</keyword>
<dbReference type="AlphaFoldDB" id="A0A9D1AIS6"/>
<accession>A0A9D1AIS6</accession>
<feature type="transmembrane region" description="Helical" evidence="1">
    <location>
        <begin position="12"/>
        <end position="37"/>
    </location>
</feature>
<proteinExistence type="predicted"/>
<evidence type="ECO:0000313" key="2">
    <source>
        <dbReference type="EMBL" id="HIR40955.1"/>
    </source>
</evidence>
<protein>
    <submittedName>
        <fullName evidence="2">Uncharacterized protein</fullName>
    </submittedName>
</protein>
<dbReference type="Proteomes" id="UP000886749">
    <property type="component" value="Unassembled WGS sequence"/>
</dbReference>
<keyword evidence="1" id="KW-0472">Membrane</keyword>
<reference evidence="2" key="1">
    <citation type="submission" date="2020-10" db="EMBL/GenBank/DDBJ databases">
        <authorList>
            <person name="Gilroy R."/>
        </authorList>
    </citation>
    <scope>NUCLEOTIDE SEQUENCE</scope>
    <source>
        <strain evidence="2">CHK184-25365</strain>
    </source>
</reference>
<evidence type="ECO:0000256" key="1">
    <source>
        <dbReference type="SAM" id="Phobius"/>
    </source>
</evidence>
<name>A0A9D1AIS6_9FIRM</name>
<comment type="caution">
    <text evidence="2">The sequence shown here is derived from an EMBL/GenBank/DDBJ whole genome shotgun (WGS) entry which is preliminary data.</text>
</comment>
<evidence type="ECO:0000313" key="3">
    <source>
        <dbReference type="Proteomes" id="UP000886749"/>
    </source>
</evidence>
<sequence>MKLTKTKKRLIVILAVVLVILLVAFLSLWLTGVLHYWNDGMTALMEEKGNYGYSVQKIENTDTVELDLSLPENNLGRILFEDGNARLVVEDYWFEEGSYLKLGVRCYADYDFNHTTYYVPSLVRDTGQVSTQNQTTTIDCIGQGPACHNYYYVVLSIPNYDELEGDTATLQLTYLTRYSYVRTETGTTLI</sequence>